<evidence type="ECO:0000313" key="2">
    <source>
        <dbReference type="Proteomes" id="UP000243106"/>
    </source>
</evidence>
<reference evidence="2" key="1">
    <citation type="submission" date="2016-10" db="EMBL/GenBank/DDBJ databases">
        <authorList>
            <person name="Varghese N."/>
            <person name="Submissions S."/>
        </authorList>
    </citation>
    <scope>NUCLEOTIDE SEQUENCE [LARGE SCALE GENOMIC DNA]</scope>
    <source>
        <strain evidence="2">JCM 10271</strain>
    </source>
</reference>
<dbReference type="EMBL" id="FOXV01000013">
    <property type="protein sequence ID" value="SFQ61839.1"/>
    <property type="molecule type" value="Genomic_DNA"/>
</dbReference>
<protein>
    <recommendedName>
        <fullName evidence="3">PAS domain-containing protein</fullName>
    </recommendedName>
</protein>
<name>A0A1I5ZZE6_9RHOB</name>
<evidence type="ECO:0008006" key="3">
    <source>
        <dbReference type="Google" id="ProtNLM"/>
    </source>
</evidence>
<dbReference type="Pfam" id="PF07310">
    <property type="entry name" value="PAS_5"/>
    <property type="match status" value="1"/>
</dbReference>
<gene>
    <name evidence="1" type="ORF">SAMN05421853_11372</name>
</gene>
<dbReference type="STRING" id="93684.SAMN05421853_11372"/>
<organism evidence="1 2">
    <name type="scientific">Roseivivax halotolerans</name>
    <dbReference type="NCBI Taxonomy" id="93684"/>
    <lineage>
        <taxon>Bacteria</taxon>
        <taxon>Pseudomonadati</taxon>
        <taxon>Pseudomonadota</taxon>
        <taxon>Alphaproteobacteria</taxon>
        <taxon>Rhodobacterales</taxon>
        <taxon>Roseobacteraceae</taxon>
        <taxon>Roseivivax</taxon>
    </lineage>
</organism>
<proteinExistence type="predicted"/>
<dbReference type="Proteomes" id="UP000243106">
    <property type="component" value="Unassembled WGS sequence"/>
</dbReference>
<keyword evidence="2" id="KW-1185">Reference proteome</keyword>
<dbReference type="InterPro" id="IPR009922">
    <property type="entry name" value="DUF1457"/>
</dbReference>
<evidence type="ECO:0000313" key="1">
    <source>
        <dbReference type="EMBL" id="SFQ61839.1"/>
    </source>
</evidence>
<sequence length="216" mass="23772">MTGDWHGGTGYVSLCERSRERQRRALRLIETYWQDLSRDACGIPERAAVDPRRIEDGLEYAFLLQRIAPGQARLRIAGAHLNDLTGMEVAGLPLSALILPDHRARLAKALEAMFRDGGILRAEMSAQTGFGRPELRAEMTVLPLRSESGQVDRAIGGLITIGKIGRTPRRFELGALKVQKVGAPSREMPVTGFAEAPTPFAPSRLQPHLRLVVCND</sequence>
<accession>A0A1I5ZZE6</accession>
<dbReference type="RefSeq" id="WP_093014520.1">
    <property type="nucleotide sequence ID" value="NZ_FOXV01000013.1"/>
</dbReference>
<dbReference type="AlphaFoldDB" id="A0A1I5ZZE6"/>